<dbReference type="InterPro" id="IPR037132">
    <property type="entry name" value="N_Gln_amidohydro_ab_roll_sf"/>
</dbReference>
<evidence type="ECO:0000256" key="8">
    <source>
        <dbReference type="RuleBase" id="RU367082"/>
    </source>
</evidence>
<dbReference type="InterPro" id="IPR023128">
    <property type="entry name" value="Prot_N_Gln_amidohydro_ab_roll"/>
</dbReference>
<comment type="caution">
    <text evidence="10">The sequence shown here is derived from an EMBL/GenBank/DDBJ whole genome shotgun (WGS) entry which is preliminary data.</text>
</comment>
<evidence type="ECO:0000256" key="4">
    <source>
        <dbReference type="ARBA" id="ARBA00021247"/>
    </source>
</evidence>
<dbReference type="Gene3D" id="3.10.620.10">
    <property type="entry name" value="Protein N-terminal glutamine amidohydrolase, alpha beta roll"/>
    <property type="match status" value="1"/>
</dbReference>
<dbReference type="InterPro" id="IPR039733">
    <property type="entry name" value="NTAQ1"/>
</dbReference>
<name>A0A2T7A9C0_TUBBO</name>
<dbReference type="PANTHER" id="PTHR13035">
    <property type="entry name" value="PROTEIN N-TERMINAL GLUTAMINE AMIDOHYDROLASE"/>
    <property type="match status" value="1"/>
</dbReference>
<evidence type="ECO:0000259" key="9">
    <source>
        <dbReference type="Pfam" id="PF09764"/>
    </source>
</evidence>
<dbReference type="GO" id="GO:0005829">
    <property type="term" value="C:cytosol"/>
    <property type="evidence" value="ECO:0007669"/>
    <property type="project" value="TreeGrafter"/>
</dbReference>
<evidence type="ECO:0000313" key="11">
    <source>
        <dbReference type="Proteomes" id="UP000244722"/>
    </source>
</evidence>
<proteinExistence type="inferred from homology"/>
<dbReference type="PANTHER" id="PTHR13035:SF0">
    <property type="entry name" value="PROTEIN N-TERMINAL GLUTAMINE AMIDOHYDROLASE"/>
    <property type="match status" value="1"/>
</dbReference>
<comment type="similarity">
    <text evidence="1 8">Belongs to the NTAQ1 family.</text>
</comment>
<keyword evidence="11" id="KW-1185">Reference proteome</keyword>
<gene>
    <name evidence="10" type="ORF">B9Z19DRAFT_1190</name>
</gene>
<dbReference type="Proteomes" id="UP000244722">
    <property type="component" value="Unassembled WGS sequence"/>
</dbReference>
<keyword evidence="5 8" id="KW-0378">Hydrolase</keyword>
<comment type="catalytic activity">
    <reaction evidence="7 8">
        <text>N-terminal L-glutaminyl-[protein] + H2O = N-terminal L-glutamyl-[protein] + NH4(+)</text>
        <dbReference type="Rhea" id="RHEA:50680"/>
        <dbReference type="Rhea" id="RHEA-COMP:12668"/>
        <dbReference type="Rhea" id="RHEA-COMP:12777"/>
        <dbReference type="ChEBI" id="CHEBI:15377"/>
        <dbReference type="ChEBI" id="CHEBI:28938"/>
        <dbReference type="ChEBI" id="CHEBI:64721"/>
        <dbReference type="ChEBI" id="CHEBI:64722"/>
        <dbReference type="EC" id="3.5.1.122"/>
    </reaction>
</comment>
<dbReference type="GO" id="GO:0070773">
    <property type="term" value="F:protein-N-terminal glutamine amidohydrolase activity"/>
    <property type="evidence" value="ECO:0007669"/>
    <property type="project" value="UniProtKB-UniRule"/>
</dbReference>
<dbReference type="OrthoDB" id="191192at2759"/>
<evidence type="ECO:0000256" key="6">
    <source>
        <dbReference type="ARBA" id="ARBA00029677"/>
    </source>
</evidence>
<comment type="function">
    <text evidence="8">Mediates the side-chain deamidation of N-terminal glutamine residues to glutamate, an important step in N-end rule pathway of protein degradation. Conversion of the resulting N-terminal glutamine to glutamate renders the protein susceptible to arginylation, polyubiquitination and degradation as specified by the N-end rule. Does not act on substrates with internal or C-terminal glutamine and does not act on non-glutamine residues in any position.</text>
</comment>
<comment type="subunit">
    <text evidence="2 8">Monomer.</text>
</comment>
<reference evidence="10 11" key="1">
    <citation type="submission" date="2017-04" db="EMBL/GenBank/DDBJ databases">
        <title>Draft genome sequence of Tuber borchii Vittad., a whitish edible truffle.</title>
        <authorList>
            <consortium name="DOE Joint Genome Institute"/>
            <person name="Murat C."/>
            <person name="Kuo A."/>
            <person name="Barry K.W."/>
            <person name="Clum A."/>
            <person name="Dockter R.B."/>
            <person name="Fauchery L."/>
            <person name="Iotti M."/>
            <person name="Kohler A."/>
            <person name="Labutti K."/>
            <person name="Lindquist E.A."/>
            <person name="Lipzen A."/>
            <person name="Ohm R.A."/>
            <person name="Wang M."/>
            <person name="Grigoriev I.V."/>
            <person name="Zambonelli A."/>
            <person name="Martin F.M."/>
        </authorList>
    </citation>
    <scope>NUCLEOTIDE SEQUENCE [LARGE SCALE GENOMIC DNA]</scope>
    <source>
        <strain evidence="10 11">Tbo3840</strain>
    </source>
</reference>
<evidence type="ECO:0000256" key="2">
    <source>
        <dbReference type="ARBA" id="ARBA00011245"/>
    </source>
</evidence>
<feature type="domain" description="Protein N-terminal glutamine amidohydrolase alpha beta roll" evidence="9">
    <location>
        <begin position="36"/>
        <end position="231"/>
    </location>
</feature>
<protein>
    <recommendedName>
        <fullName evidence="4 8">Protein N-terminal glutamine amidohydrolase</fullName>
        <ecNumber evidence="3 8">3.5.1.122</ecNumber>
    </recommendedName>
    <alternativeName>
        <fullName evidence="6 8">Protein NH2-terminal glutamine deamidase</fullName>
    </alternativeName>
</protein>
<dbReference type="AlphaFoldDB" id="A0A2T7A9C0"/>
<dbReference type="Pfam" id="PF09764">
    <property type="entry name" value="Nt_Gln_amidase"/>
    <property type="match status" value="1"/>
</dbReference>
<sequence>MASEGSSGDSGSDGSGAEARARGGLLRVLNREELVYTGCYCEENIYCLVRDRISDDDQKHFTVAFISNSIKIIPLFYQKASKRPPLPVTWDYHVLLIHHPPSAPATIYDFDTTLSFPCPFAEYYTKTLYGPTSWEEYEGIIDPLQVQAYVANRPRSFRLVGASEYLRTFASTRKHMMNPEGAEGRWLADPPVYPPITCELGDDTLEMFLDFEAPNGSGWGRIVDEEEFWNEFAGEQDKIKVKEKGERGD</sequence>
<organism evidence="10 11">
    <name type="scientific">Tuber borchii</name>
    <name type="common">White truffle</name>
    <dbReference type="NCBI Taxonomy" id="42251"/>
    <lineage>
        <taxon>Eukaryota</taxon>
        <taxon>Fungi</taxon>
        <taxon>Dikarya</taxon>
        <taxon>Ascomycota</taxon>
        <taxon>Pezizomycotina</taxon>
        <taxon>Pezizomycetes</taxon>
        <taxon>Pezizales</taxon>
        <taxon>Tuberaceae</taxon>
        <taxon>Tuber</taxon>
    </lineage>
</organism>
<dbReference type="EC" id="3.5.1.122" evidence="3 8"/>
<dbReference type="EMBL" id="NESQ01000001">
    <property type="protein sequence ID" value="PUU84315.1"/>
    <property type="molecule type" value="Genomic_DNA"/>
</dbReference>
<evidence type="ECO:0000313" key="10">
    <source>
        <dbReference type="EMBL" id="PUU84315.1"/>
    </source>
</evidence>
<evidence type="ECO:0000256" key="1">
    <source>
        <dbReference type="ARBA" id="ARBA00008985"/>
    </source>
</evidence>
<accession>A0A2T7A9C0</accession>
<evidence type="ECO:0000256" key="5">
    <source>
        <dbReference type="ARBA" id="ARBA00022801"/>
    </source>
</evidence>
<dbReference type="GO" id="GO:0005634">
    <property type="term" value="C:nucleus"/>
    <property type="evidence" value="ECO:0007669"/>
    <property type="project" value="TreeGrafter"/>
</dbReference>
<evidence type="ECO:0000256" key="3">
    <source>
        <dbReference type="ARBA" id="ARBA00012718"/>
    </source>
</evidence>
<evidence type="ECO:0000256" key="7">
    <source>
        <dbReference type="ARBA" id="ARBA00048768"/>
    </source>
</evidence>
<dbReference type="STRING" id="42251.A0A2T7A9C0"/>
<dbReference type="GO" id="GO:0008418">
    <property type="term" value="F:protein-N-terminal asparagine amidohydrolase activity"/>
    <property type="evidence" value="ECO:0007669"/>
    <property type="project" value="UniProtKB-UniRule"/>
</dbReference>